<sequence>MLLFEPPCCRSNHLAAMIVKQTKFDGMMYLLQQHLPTGVKEWLGNEVIGGKLYTKENVAQRWIVEI</sequence>
<accession>A0AAD5D0R6</accession>
<reference evidence="1" key="1">
    <citation type="submission" date="2022-06" db="EMBL/GenBank/DDBJ databases">
        <title>Uncovering the hologenomic basis of an extraordinary plant invasion.</title>
        <authorList>
            <person name="Bieker V.C."/>
            <person name="Martin M.D."/>
            <person name="Gilbert T."/>
            <person name="Hodgins K."/>
            <person name="Battlay P."/>
            <person name="Petersen B."/>
            <person name="Wilson J."/>
        </authorList>
    </citation>
    <scope>NUCLEOTIDE SEQUENCE</scope>
    <source>
        <strain evidence="1">AA19_3_7</strain>
        <tissue evidence="1">Leaf</tissue>
    </source>
</reference>
<protein>
    <submittedName>
        <fullName evidence="1">Uncharacterized protein</fullName>
    </submittedName>
</protein>
<proteinExistence type="predicted"/>
<organism evidence="1 2">
    <name type="scientific">Ambrosia artemisiifolia</name>
    <name type="common">Common ragweed</name>
    <dbReference type="NCBI Taxonomy" id="4212"/>
    <lineage>
        <taxon>Eukaryota</taxon>
        <taxon>Viridiplantae</taxon>
        <taxon>Streptophyta</taxon>
        <taxon>Embryophyta</taxon>
        <taxon>Tracheophyta</taxon>
        <taxon>Spermatophyta</taxon>
        <taxon>Magnoliopsida</taxon>
        <taxon>eudicotyledons</taxon>
        <taxon>Gunneridae</taxon>
        <taxon>Pentapetalae</taxon>
        <taxon>asterids</taxon>
        <taxon>campanulids</taxon>
        <taxon>Asterales</taxon>
        <taxon>Asteraceae</taxon>
        <taxon>Asteroideae</taxon>
        <taxon>Heliantheae alliance</taxon>
        <taxon>Heliantheae</taxon>
        <taxon>Ambrosia</taxon>
    </lineage>
</organism>
<evidence type="ECO:0000313" key="1">
    <source>
        <dbReference type="EMBL" id="KAI7750982.1"/>
    </source>
</evidence>
<keyword evidence="2" id="KW-1185">Reference proteome</keyword>
<dbReference type="Proteomes" id="UP001206925">
    <property type="component" value="Unassembled WGS sequence"/>
</dbReference>
<evidence type="ECO:0000313" key="2">
    <source>
        <dbReference type="Proteomes" id="UP001206925"/>
    </source>
</evidence>
<name>A0AAD5D0R6_AMBAR</name>
<dbReference type="AlphaFoldDB" id="A0AAD5D0R6"/>
<gene>
    <name evidence="1" type="ORF">M8C21_007818</name>
</gene>
<dbReference type="EMBL" id="JAMZMK010006024">
    <property type="protein sequence ID" value="KAI7750982.1"/>
    <property type="molecule type" value="Genomic_DNA"/>
</dbReference>
<comment type="caution">
    <text evidence="1">The sequence shown here is derived from an EMBL/GenBank/DDBJ whole genome shotgun (WGS) entry which is preliminary data.</text>
</comment>